<dbReference type="SMART" id="SM00062">
    <property type="entry name" value="PBPb"/>
    <property type="match status" value="1"/>
</dbReference>
<accession>A0ABW4JTE9</accession>
<organism evidence="3 4">
    <name type="scientific">Roseibium aestuarii</name>
    <dbReference type="NCBI Taxonomy" id="2600299"/>
    <lineage>
        <taxon>Bacteria</taxon>
        <taxon>Pseudomonadati</taxon>
        <taxon>Pseudomonadota</taxon>
        <taxon>Alphaproteobacteria</taxon>
        <taxon>Hyphomicrobiales</taxon>
        <taxon>Stappiaceae</taxon>
        <taxon>Roseibium</taxon>
    </lineage>
</organism>
<dbReference type="Proteomes" id="UP001597327">
    <property type="component" value="Unassembled WGS sequence"/>
</dbReference>
<evidence type="ECO:0000313" key="3">
    <source>
        <dbReference type="EMBL" id="MFD1695140.1"/>
    </source>
</evidence>
<evidence type="ECO:0000313" key="4">
    <source>
        <dbReference type="Proteomes" id="UP001597327"/>
    </source>
</evidence>
<reference evidence="4" key="1">
    <citation type="journal article" date="2019" name="Int. J. Syst. Evol. Microbiol.">
        <title>The Global Catalogue of Microorganisms (GCM) 10K type strain sequencing project: providing services to taxonomists for standard genome sequencing and annotation.</title>
        <authorList>
            <consortium name="The Broad Institute Genomics Platform"/>
            <consortium name="The Broad Institute Genome Sequencing Center for Infectious Disease"/>
            <person name="Wu L."/>
            <person name="Ma J."/>
        </authorList>
    </citation>
    <scope>NUCLEOTIDE SEQUENCE [LARGE SCALE GENOMIC DNA]</scope>
    <source>
        <strain evidence="4">JCM 3369</strain>
    </source>
</reference>
<comment type="caution">
    <text evidence="3">The sequence shown here is derived from an EMBL/GenBank/DDBJ whole genome shotgun (WGS) entry which is preliminary data.</text>
</comment>
<evidence type="ECO:0000256" key="1">
    <source>
        <dbReference type="ARBA" id="ARBA00022729"/>
    </source>
</evidence>
<evidence type="ECO:0000259" key="2">
    <source>
        <dbReference type="SMART" id="SM00062"/>
    </source>
</evidence>
<dbReference type="Pfam" id="PF00497">
    <property type="entry name" value="SBP_bac_3"/>
    <property type="match status" value="1"/>
</dbReference>
<proteinExistence type="predicted"/>
<dbReference type="RefSeq" id="WP_208998627.1">
    <property type="nucleotide sequence ID" value="NZ_JBHUFA010000001.1"/>
</dbReference>
<dbReference type="PANTHER" id="PTHR35936">
    <property type="entry name" value="MEMBRANE-BOUND LYTIC MUREIN TRANSGLYCOSYLASE F"/>
    <property type="match status" value="1"/>
</dbReference>
<protein>
    <submittedName>
        <fullName evidence="3">Transporter substrate-binding domain-containing protein</fullName>
    </submittedName>
</protein>
<dbReference type="PANTHER" id="PTHR35936:SF35">
    <property type="entry name" value="L-CYSTINE-BINDING PROTEIN TCYJ"/>
    <property type="match status" value="1"/>
</dbReference>
<keyword evidence="1" id="KW-0732">Signal</keyword>
<dbReference type="Gene3D" id="3.40.190.10">
    <property type="entry name" value="Periplasmic binding protein-like II"/>
    <property type="match status" value="2"/>
</dbReference>
<name>A0ABW4JTE9_9HYPH</name>
<feature type="domain" description="Solute-binding protein family 3/N-terminal" evidence="2">
    <location>
        <begin position="20"/>
        <end position="247"/>
    </location>
</feature>
<dbReference type="InterPro" id="IPR001638">
    <property type="entry name" value="Solute-binding_3/MltF_N"/>
</dbReference>
<keyword evidence="4" id="KW-1185">Reference proteome</keyword>
<gene>
    <name evidence="3" type="ORF">ACFSC7_06405</name>
</gene>
<dbReference type="EMBL" id="JBHUFA010000001">
    <property type="protein sequence ID" value="MFD1695140.1"/>
    <property type="molecule type" value="Genomic_DNA"/>
</dbReference>
<sequence length="249" mass="27448">MPNFWDPRAVQDRPKDLPEKIQFLASDDFPPFVFRDTDGRLTGFNVDLARAMCQDMGASCALKIVPFDDLVPSLVAGEGDAIIAGLAATTALNGDLTFTQDYMKLPARFMVRAGDRESFDETHLTGQRIAVVAGTRHERFALAFWPDVPLRTYPSPERAREALLSGDADAVFDSGLALATWLGSEDANDCCALAGGPWLEPGHFDEGLSIAVRKTEPELAEALTYALRKTATNGTYRELYLRYFPISFF</sequence>
<dbReference type="SUPFAM" id="SSF53850">
    <property type="entry name" value="Periplasmic binding protein-like II"/>
    <property type="match status" value="1"/>
</dbReference>